<feature type="chain" id="PRO_5041486119" description="UDP-glucuronosyltransferase" evidence="8">
    <location>
        <begin position="17"/>
        <end position="532"/>
    </location>
</feature>
<evidence type="ECO:0000256" key="6">
    <source>
        <dbReference type="ARBA" id="ARBA00047475"/>
    </source>
</evidence>
<keyword evidence="4 7" id="KW-0808">Transferase</keyword>
<dbReference type="PROSITE" id="PS00375">
    <property type="entry name" value="UDPGT"/>
    <property type="match status" value="1"/>
</dbReference>
<dbReference type="Pfam" id="PF00201">
    <property type="entry name" value="UDPGT"/>
    <property type="match status" value="1"/>
</dbReference>
<comment type="caution">
    <text evidence="9">The sequence shown here is derived from an EMBL/GenBank/DDBJ whole genome shotgun (WGS) entry which is preliminary data.</text>
</comment>
<dbReference type="SUPFAM" id="SSF53756">
    <property type="entry name" value="UDP-Glycosyltransferase/glycogen phosphorylase"/>
    <property type="match status" value="1"/>
</dbReference>
<dbReference type="InterPro" id="IPR002213">
    <property type="entry name" value="UDP_glucos_trans"/>
</dbReference>
<dbReference type="Gene3D" id="3.40.50.2000">
    <property type="entry name" value="Glycogen Phosphorylase B"/>
    <property type="match status" value="1"/>
</dbReference>
<keyword evidence="8" id="KW-1133">Transmembrane helix</keyword>
<accession>A0AA36DBX4</accession>
<keyword evidence="5 8" id="KW-0732">Signal</keyword>
<proteinExistence type="inferred from homology"/>
<dbReference type="GO" id="GO:0016020">
    <property type="term" value="C:membrane"/>
    <property type="evidence" value="ECO:0007669"/>
    <property type="project" value="UniProtKB-SubCell"/>
</dbReference>
<feature type="non-terminal residue" evidence="9">
    <location>
        <position position="1"/>
    </location>
</feature>
<dbReference type="PANTHER" id="PTHR48043">
    <property type="entry name" value="EG:EG0003.4 PROTEIN-RELATED"/>
    <property type="match status" value="1"/>
</dbReference>
<evidence type="ECO:0000256" key="8">
    <source>
        <dbReference type="RuleBase" id="RU362059"/>
    </source>
</evidence>
<evidence type="ECO:0000256" key="4">
    <source>
        <dbReference type="ARBA" id="ARBA00022679"/>
    </source>
</evidence>
<evidence type="ECO:0000256" key="3">
    <source>
        <dbReference type="ARBA" id="ARBA00022676"/>
    </source>
</evidence>
<dbReference type="Proteomes" id="UP001177023">
    <property type="component" value="Unassembled WGS sequence"/>
</dbReference>
<gene>
    <name evidence="9" type="ORF">MSPICULIGERA_LOCUS22499</name>
</gene>
<evidence type="ECO:0000256" key="7">
    <source>
        <dbReference type="RuleBase" id="RU003718"/>
    </source>
</evidence>
<dbReference type="InterPro" id="IPR035595">
    <property type="entry name" value="UDP_glycos_trans_CS"/>
</dbReference>
<comment type="catalytic activity">
    <reaction evidence="6 8">
        <text>glucuronate acceptor + UDP-alpha-D-glucuronate = acceptor beta-D-glucuronoside + UDP + H(+)</text>
        <dbReference type="Rhea" id="RHEA:21032"/>
        <dbReference type="ChEBI" id="CHEBI:15378"/>
        <dbReference type="ChEBI" id="CHEBI:58052"/>
        <dbReference type="ChEBI" id="CHEBI:58223"/>
        <dbReference type="ChEBI" id="CHEBI:132367"/>
        <dbReference type="ChEBI" id="CHEBI:132368"/>
        <dbReference type="EC" id="2.4.1.17"/>
    </reaction>
</comment>
<evidence type="ECO:0000256" key="1">
    <source>
        <dbReference type="ARBA" id="ARBA00004167"/>
    </source>
</evidence>
<dbReference type="EMBL" id="CATQJA010002695">
    <property type="protein sequence ID" value="CAJ0584442.1"/>
    <property type="molecule type" value="Genomic_DNA"/>
</dbReference>
<name>A0AA36DBX4_9BILA</name>
<keyword evidence="8" id="KW-0472">Membrane</keyword>
<dbReference type="PANTHER" id="PTHR48043:SF145">
    <property type="entry name" value="FI06409P-RELATED"/>
    <property type="match status" value="1"/>
</dbReference>
<comment type="similarity">
    <text evidence="2 7">Belongs to the UDP-glycosyltransferase family.</text>
</comment>
<protein>
    <recommendedName>
        <fullName evidence="8">UDP-glucuronosyltransferase</fullName>
        <ecNumber evidence="8">2.4.1.17</ecNumber>
    </recommendedName>
</protein>
<comment type="subcellular location">
    <subcellularLocation>
        <location evidence="1 8">Membrane</location>
        <topology evidence="1 8">Single-pass membrane protein</topology>
    </subcellularLocation>
</comment>
<sequence length="532" mass="60186">MQLLLRVAALLAVVESAKVAVFILELSNSQILFNKRVAQTLAEGGHDVTLINIKPYKGLKSNVEKDGKLKEFIVDAAGNLTLREMEEAQGGMIFSEFSWFDKKSFAIMSVMSQMMAEACEKTILSQELFDFLAKEKFDVVYSHMYDYCAIGVIHKANIKSWIWLNSGGLMEYVGMSVGVPYFSSFMPPRGMDAGAKMTFLERTKSLIGHNLFKIFYNRAIPAKQTALFRKHFGEDFPDLYHDLGPKCPLVMVNSNELYEQATPTLHKVINIGGLGMQFKDAKPLPQEYDELLSTTKGIFIMSFGSVANATMMPQSWKESLMAAFAEFPEYHFVMRYAADDIESIRPKNVKLTKWIPQADLLKHPKTIGFITHGGYNSYQETILAGKPMIAIALFGDQYRNGRMAEQLGFGLMCDKNSLAKGPEKLTEAIRQLISDKSYEQAAQQLSKMAAKKPIKQEELLNKWTEFLAEFKTIDVLVPESQNLNFVQYNQIDVLALLALIVFTVLFLLYRLVRCIVCCICCRRNRPEKPKSE</sequence>
<dbReference type="AlphaFoldDB" id="A0AA36DBX4"/>
<dbReference type="InterPro" id="IPR050271">
    <property type="entry name" value="UDP-glycosyltransferase"/>
</dbReference>
<keyword evidence="3 7" id="KW-0328">Glycosyltransferase</keyword>
<feature type="transmembrane region" description="Helical" evidence="8">
    <location>
        <begin position="493"/>
        <end position="521"/>
    </location>
</feature>
<keyword evidence="8" id="KW-0812">Transmembrane</keyword>
<reference evidence="9" key="1">
    <citation type="submission" date="2023-06" db="EMBL/GenBank/DDBJ databases">
        <authorList>
            <person name="Delattre M."/>
        </authorList>
    </citation>
    <scope>NUCLEOTIDE SEQUENCE</scope>
    <source>
        <strain evidence="9">AF72</strain>
    </source>
</reference>
<evidence type="ECO:0000313" key="9">
    <source>
        <dbReference type="EMBL" id="CAJ0584442.1"/>
    </source>
</evidence>
<evidence type="ECO:0000313" key="10">
    <source>
        <dbReference type="Proteomes" id="UP001177023"/>
    </source>
</evidence>
<dbReference type="CDD" id="cd03784">
    <property type="entry name" value="GT1_Gtf-like"/>
    <property type="match status" value="1"/>
</dbReference>
<dbReference type="FunFam" id="3.40.50.2000:FF:000021">
    <property type="entry name" value="UDP-glucuronosyltransferase"/>
    <property type="match status" value="1"/>
</dbReference>
<keyword evidence="10" id="KW-1185">Reference proteome</keyword>
<evidence type="ECO:0000256" key="2">
    <source>
        <dbReference type="ARBA" id="ARBA00009995"/>
    </source>
</evidence>
<organism evidence="9 10">
    <name type="scientific">Mesorhabditis spiculigera</name>
    <dbReference type="NCBI Taxonomy" id="96644"/>
    <lineage>
        <taxon>Eukaryota</taxon>
        <taxon>Metazoa</taxon>
        <taxon>Ecdysozoa</taxon>
        <taxon>Nematoda</taxon>
        <taxon>Chromadorea</taxon>
        <taxon>Rhabditida</taxon>
        <taxon>Rhabditina</taxon>
        <taxon>Rhabditomorpha</taxon>
        <taxon>Rhabditoidea</taxon>
        <taxon>Rhabditidae</taxon>
        <taxon>Mesorhabditinae</taxon>
        <taxon>Mesorhabditis</taxon>
    </lineage>
</organism>
<evidence type="ECO:0000256" key="5">
    <source>
        <dbReference type="ARBA" id="ARBA00022729"/>
    </source>
</evidence>
<dbReference type="EC" id="2.4.1.17" evidence="8"/>
<dbReference type="GO" id="GO:0015020">
    <property type="term" value="F:glucuronosyltransferase activity"/>
    <property type="evidence" value="ECO:0007669"/>
    <property type="project" value="UniProtKB-EC"/>
</dbReference>
<feature type="signal peptide" evidence="8">
    <location>
        <begin position="1"/>
        <end position="16"/>
    </location>
</feature>